<dbReference type="EMBL" id="CP014327">
    <property type="protein sequence ID" value="AML52054.1"/>
    <property type="molecule type" value="Genomic_DNA"/>
</dbReference>
<evidence type="ECO:0000256" key="4">
    <source>
        <dbReference type="ARBA" id="ARBA00022898"/>
    </source>
</evidence>
<evidence type="ECO:0000313" key="6">
    <source>
        <dbReference type="EMBL" id="AML52054.1"/>
    </source>
</evidence>
<keyword evidence="6" id="KW-0808">Transferase</keyword>
<dbReference type="PROSITE" id="PS00600">
    <property type="entry name" value="AA_TRANSFER_CLASS_3"/>
    <property type="match status" value="1"/>
</dbReference>
<dbReference type="AlphaFoldDB" id="A0A126V182"/>
<organism evidence="6 7">
    <name type="scientific">Falsihalocynthiibacter arcticus</name>
    <dbReference type="NCBI Taxonomy" id="1579316"/>
    <lineage>
        <taxon>Bacteria</taxon>
        <taxon>Pseudomonadati</taxon>
        <taxon>Pseudomonadota</taxon>
        <taxon>Alphaproteobacteria</taxon>
        <taxon>Rhodobacterales</taxon>
        <taxon>Roseobacteraceae</taxon>
        <taxon>Falsihalocynthiibacter</taxon>
    </lineage>
</organism>
<evidence type="ECO:0000256" key="5">
    <source>
        <dbReference type="RuleBase" id="RU003560"/>
    </source>
</evidence>
<accession>A0A126V182</accession>
<reference evidence="6 7" key="1">
    <citation type="submission" date="2016-02" db="EMBL/GenBank/DDBJ databases">
        <title>Complete genome sequence of Halocynthiibacter arcticus PAMC 20958t from arctic marine sediment.</title>
        <authorList>
            <person name="Lee Y.M."/>
            <person name="Baek K."/>
            <person name="Lee H.K."/>
            <person name="Shin S.C."/>
        </authorList>
    </citation>
    <scope>NUCLEOTIDE SEQUENCE [LARGE SCALE GENOMIC DNA]</scope>
    <source>
        <strain evidence="6">PAMC 20958</strain>
    </source>
</reference>
<dbReference type="PANTHER" id="PTHR43094">
    <property type="entry name" value="AMINOTRANSFERASE"/>
    <property type="match status" value="1"/>
</dbReference>
<dbReference type="InterPro" id="IPR049704">
    <property type="entry name" value="Aminotrans_3_PPA_site"/>
</dbReference>
<dbReference type="Proteomes" id="UP000070371">
    <property type="component" value="Chromosome"/>
</dbReference>
<protein>
    <submittedName>
        <fullName evidence="6">Aminotransferase</fullName>
    </submittedName>
</protein>
<dbReference type="InterPro" id="IPR015421">
    <property type="entry name" value="PyrdxlP-dep_Trfase_major"/>
</dbReference>
<dbReference type="FunFam" id="3.40.640.10:FF:000004">
    <property type="entry name" value="Acetylornithine aminotransferase"/>
    <property type="match status" value="1"/>
</dbReference>
<comment type="cofactor">
    <cofactor evidence="1">
        <name>pyridoxal 5'-phosphate</name>
        <dbReference type="ChEBI" id="CHEBI:597326"/>
    </cofactor>
</comment>
<gene>
    <name evidence="6" type="ORF">RC74_12915</name>
</gene>
<dbReference type="CDD" id="cd00610">
    <property type="entry name" value="OAT_like"/>
    <property type="match status" value="1"/>
</dbReference>
<keyword evidence="4 5" id="KW-0663">Pyridoxal phosphate</keyword>
<sequence>MSAPAIFSANTLVVEGRPHMSNLFYQTKAPRPTLARAEGIYMWDTSGKRYIDGSSGAMVSNIGHSNPAVLAAMRAQMDKSTFGYRLHFQTDASEALADKVASLTPKGLDRVFFVSGGSEAVESTLKLARQYALTQGQAQRTKVISRYPSYHGSTLGALAITGYAPMTAPFDPMMHAMPKIPAPRAYLDGLDPTDTATGLHYANMLEAKILEEGPATILAFIVEPIGGASTGALVPPAGYMQRIRQICDQYGVLLIHDEVMTGGGRTGRFFGADHWDVTPDIIALSKGFGAGYVPLGAMIARNDIVEAVMNGDGFIHGYTYAGNPLACAAGLAVLNEIEQHSLTENAAQMGDALKTRLEAIMQRYPVIGDVRGKGLLLAFELMADRATKEPLPAAFNAHSRLVDIAYDNGLIIYSRRTRGGIAGDHFLVCPPMIVTEPQLDEITDILDQSMQQLMAEMPHSVDPTS</sequence>
<evidence type="ECO:0000313" key="7">
    <source>
        <dbReference type="Proteomes" id="UP000070371"/>
    </source>
</evidence>
<dbReference type="STRING" id="1579316.RC74_12915"/>
<comment type="similarity">
    <text evidence="2 5">Belongs to the class-III pyridoxal-phosphate-dependent aminotransferase family.</text>
</comment>
<name>A0A126V182_9RHOB</name>
<evidence type="ECO:0000256" key="3">
    <source>
        <dbReference type="ARBA" id="ARBA00022576"/>
    </source>
</evidence>
<dbReference type="InterPro" id="IPR015424">
    <property type="entry name" value="PyrdxlP-dep_Trfase"/>
</dbReference>
<dbReference type="InterPro" id="IPR015422">
    <property type="entry name" value="PyrdxlP-dep_Trfase_small"/>
</dbReference>
<keyword evidence="3 6" id="KW-0032">Aminotransferase</keyword>
<dbReference type="KEGG" id="hat:RC74_12915"/>
<dbReference type="Gene3D" id="3.40.640.10">
    <property type="entry name" value="Type I PLP-dependent aspartate aminotransferase-like (Major domain)"/>
    <property type="match status" value="1"/>
</dbReference>
<proteinExistence type="inferred from homology"/>
<dbReference type="Gene3D" id="3.90.1150.10">
    <property type="entry name" value="Aspartate Aminotransferase, domain 1"/>
    <property type="match status" value="1"/>
</dbReference>
<dbReference type="GO" id="GO:0030170">
    <property type="term" value="F:pyridoxal phosphate binding"/>
    <property type="evidence" value="ECO:0007669"/>
    <property type="project" value="InterPro"/>
</dbReference>
<dbReference type="InterPro" id="IPR005814">
    <property type="entry name" value="Aminotrans_3"/>
</dbReference>
<dbReference type="PANTHER" id="PTHR43094:SF1">
    <property type="entry name" value="AMINOTRANSFERASE CLASS-III"/>
    <property type="match status" value="1"/>
</dbReference>
<dbReference type="Pfam" id="PF00202">
    <property type="entry name" value="Aminotran_3"/>
    <property type="match status" value="1"/>
</dbReference>
<dbReference type="SUPFAM" id="SSF53383">
    <property type="entry name" value="PLP-dependent transferases"/>
    <property type="match status" value="1"/>
</dbReference>
<keyword evidence="7" id="KW-1185">Reference proteome</keyword>
<dbReference type="GO" id="GO:0008483">
    <property type="term" value="F:transaminase activity"/>
    <property type="evidence" value="ECO:0007669"/>
    <property type="project" value="UniProtKB-KW"/>
</dbReference>
<evidence type="ECO:0000256" key="1">
    <source>
        <dbReference type="ARBA" id="ARBA00001933"/>
    </source>
</evidence>
<evidence type="ECO:0000256" key="2">
    <source>
        <dbReference type="ARBA" id="ARBA00008954"/>
    </source>
</evidence>